<dbReference type="CDD" id="cd23509">
    <property type="entry name" value="Gnk2-like"/>
    <property type="match status" value="1"/>
</dbReference>
<dbReference type="Gene3D" id="3.20.20.80">
    <property type="entry name" value="Glycosidases"/>
    <property type="match status" value="1"/>
</dbReference>
<feature type="domain" description="GH18" evidence="4">
    <location>
        <begin position="380"/>
        <end position="726"/>
    </location>
</feature>
<sequence>MKTTATDINSKRRSGLFMPIDEAWVDSFSWLKTLLGLDNEEGGEREGFLIYYEWNCDGKEIKDQILLKSVIKENSIRNSDTLSWNLSYQDGSMRRNAATADPKPLICSQSVAREGKDVELFHQVVILEDRAYAIGICRPDMDVESCGNCISAASISLTASTCPNVSQAIGGIDDGRYNFCMLQYVDYDIFGLMGTSPYFFMSPENNGNITENLVKFNQTRNRLMEKLINEAAARNRLQKYAVGNETVTGILRLYALVQCNPDLSEADCYRCLNDATICCDKKEGGRVITPSCSFRYETNRFCKPSIERPPETPSTDPKGCSIFFRMRKTEDYEMMCRQYERVEKIQISICYDFEFSALIIIIEMKTEMETQLKCSSSDNWIRAGYWHSGTALPVSEINSALFTHLMCAFARINSSTYHIFIDSNYEQSFSNFTNTVKRKNPSVTTLLSIFGARQDSEIFSSMINQSSSRQSFIESSIETARLYGFDGLNLAAVMPGNNTSMTNLGTLLEDWRVAVASESRNSGKSELLLVMTCYYFSATRLLSYLVESMKKSLDWVDVLAFDNYLPTRDNFTGPHSALYSSSSSSSWLNINNSVQEWLNRGFLATKLVLCMPYHGYAWKLVNINDNAVGAPASGPSITIDGSMGYKFIKAYIRDYGYGAASVYNGTFGVNFFTSDQTWINFDSVEAIRAKVSFAKEKGLLGYSVFQLDNDDNWELSTAAKDHGGKDHKNRRRGYVPPEYVRKGIYSMKYDVYSFGVLLLQIISGKKTACYYGPNDSFNLLEFAYKLWKDGEGMEFYDSSLDDSSSTWKLMRCMQVALLCVQENPADRPTMLEVYTLLKNETANITTPRKPAFSFTRDEDDESNKCTSKVNICSINDASITELVPR</sequence>
<dbReference type="InterPro" id="IPR011583">
    <property type="entry name" value="Chitinase_II/V-like_cat"/>
</dbReference>
<dbReference type="PROSITE" id="PS51910">
    <property type="entry name" value="GH18_2"/>
    <property type="match status" value="1"/>
</dbReference>
<accession>A0A5C7GSS9</accession>
<dbReference type="FunFam" id="3.30.430.20:FF:000002">
    <property type="entry name" value="Cysteine-rich receptor-like protein kinase 10"/>
    <property type="match status" value="1"/>
</dbReference>
<dbReference type="GO" id="GO:0006032">
    <property type="term" value="P:chitin catabolic process"/>
    <property type="evidence" value="ECO:0007669"/>
    <property type="project" value="TreeGrafter"/>
</dbReference>
<dbReference type="SMART" id="SM00636">
    <property type="entry name" value="Glyco_18"/>
    <property type="match status" value="1"/>
</dbReference>
<evidence type="ECO:0008006" key="7">
    <source>
        <dbReference type="Google" id="ProtNLM"/>
    </source>
</evidence>
<dbReference type="Pfam" id="PF01657">
    <property type="entry name" value="Stress-antifung"/>
    <property type="match status" value="2"/>
</dbReference>
<evidence type="ECO:0000259" key="4">
    <source>
        <dbReference type="PROSITE" id="PS51910"/>
    </source>
</evidence>
<keyword evidence="1" id="KW-0732">Signal</keyword>
<dbReference type="GO" id="GO:0005975">
    <property type="term" value="P:carbohydrate metabolic process"/>
    <property type="evidence" value="ECO:0007669"/>
    <property type="project" value="InterPro"/>
</dbReference>
<dbReference type="InterPro" id="IPR011009">
    <property type="entry name" value="Kinase-like_dom_sf"/>
</dbReference>
<dbReference type="GO" id="GO:0004568">
    <property type="term" value="F:chitinase activity"/>
    <property type="evidence" value="ECO:0007669"/>
    <property type="project" value="TreeGrafter"/>
</dbReference>
<dbReference type="Gene3D" id="3.30.430.20">
    <property type="entry name" value="Gnk2 domain, C-X8-C-X2-C motif"/>
    <property type="match status" value="2"/>
</dbReference>
<organism evidence="5 6">
    <name type="scientific">Acer yangbiense</name>
    <dbReference type="NCBI Taxonomy" id="1000413"/>
    <lineage>
        <taxon>Eukaryota</taxon>
        <taxon>Viridiplantae</taxon>
        <taxon>Streptophyta</taxon>
        <taxon>Embryophyta</taxon>
        <taxon>Tracheophyta</taxon>
        <taxon>Spermatophyta</taxon>
        <taxon>Magnoliopsida</taxon>
        <taxon>eudicotyledons</taxon>
        <taxon>Gunneridae</taxon>
        <taxon>Pentapetalae</taxon>
        <taxon>rosids</taxon>
        <taxon>malvids</taxon>
        <taxon>Sapindales</taxon>
        <taxon>Sapindaceae</taxon>
        <taxon>Hippocastanoideae</taxon>
        <taxon>Acereae</taxon>
        <taxon>Acer</taxon>
    </lineage>
</organism>
<feature type="domain" description="Gnk2-homologous" evidence="3">
    <location>
        <begin position="197"/>
        <end position="301"/>
    </location>
</feature>
<dbReference type="OrthoDB" id="73875at2759"/>
<dbReference type="InterPro" id="IPR001223">
    <property type="entry name" value="Glyco_hydro18_cat"/>
</dbReference>
<dbReference type="InterPro" id="IPR002902">
    <property type="entry name" value="GNK2"/>
</dbReference>
<dbReference type="Gene3D" id="1.10.510.10">
    <property type="entry name" value="Transferase(Phosphotransferase) domain 1"/>
    <property type="match status" value="1"/>
</dbReference>
<dbReference type="GO" id="GO:0005576">
    <property type="term" value="C:extracellular region"/>
    <property type="evidence" value="ECO:0007669"/>
    <property type="project" value="TreeGrafter"/>
</dbReference>
<dbReference type="PROSITE" id="PS51473">
    <property type="entry name" value="GNK2"/>
    <property type="match status" value="2"/>
</dbReference>
<dbReference type="Pfam" id="PF07714">
    <property type="entry name" value="PK_Tyr_Ser-Thr"/>
    <property type="match status" value="1"/>
</dbReference>
<dbReference type="Proteomes" id="UP000323000">
    <property type="component" value="Chromosome 13"/>
</dbReference>
<dbReference type="InterPro" id="IPR001245">
    <property type="entry name" value="Ser-Thr/Tyr_kinase_cat_dom"/>
</dbReference>
<dbReference type="InterPro" id="IPR050314">
    <property type="entry name" value="Glycosyl_Hydrlase_18"/>
</dbReference>
<evidence type="ECO:0000313" key="5">
    <source>
        <dbReference type="EMBL" id="TXG47176.1"/>
    </source>
</evidence>
<dbReference type="Pfam" id="PF00704">
    <property type="entry name" value="Glyco_hydro_18"/>
    <property type="match status" value="1"/>
</dbReference>
<dbReference type="GO" id="GO:0004672">
    <property type="term" value="F:protein kinase activity"/>
    <property type="evidence" value="ECO:0007669"/>
    <property type="project" value="InterPro"/>
</dbReference>
<proteinExistence type="predicted"/>
<name>A0A5C7GSS9_9ROSI</name>
<dbReference type="SUPFAM" id="SSF56112">
    <property type="entry name" value="Protein kinase-like (PK-like)"/>
    <property type="match status" value="1"/>
</dbReference>
<dbReference type="InterPro" id="IPR029070">
    <property type="entry name" value="Chitinase_insertion_sf"/>
</dbReference>
<protein>
    <recommendedName>
        <fullName evidence="7">Gnk2-homologous domain-containing protein</fullName>
    </recommendedName>
</protein>
<dbReference type="AlphaFoldDB" id="A0A5C7GSS9"/>
<dbReference type="InterPro" id="IPR038408">
    <property type="entry name" value="GNK2_sf"/>
</dbReference>
<dbReference type="GO" id="GO:0008061">
    <property type="term" value="F:chitin binding"/>
    <property type="evidence" value="ECO:0007669"/>
    <property type="project" value="InterPro"/>
</dbReference>
<evidence type="ECO:0000256" key="1">
    <source>
        <dbReference type="ARBA" id="ARBA00022729"/>
    </source>
</evidence>
<dbReference type="SUPFAM" id="SSF51445">
    <property type="entry name" value="(Trans)glycosidases"/>
    <property type="match status" value="1"/>
</dbReference>
<dbReference type="PANTHER" id="PTHR11177:SF369">
    <property type="entry name" value="CLASS V CHITINASE-LIKE"/>
    <property type="match status" value="1"/>
</dbReference>
<dbReference type="InterPro" id="IPR017853">
    <property type="entry name" value="GH"/>
</dbReference>
<keyword evidence="2" id="KW-0677">Repeat</keyword>
<feature type="domain" description="Gnk2-homologous" evidence="3">
    <location>
        <begin position="77"/>
        <end position="189"/>
    </location>
</feature>
<reference evidence="6" key="1">
    <citation type="journal article" date="2019" name="Gigascience">
        <title>De novo genome assembly of the endangered Acer yangbiense, a plant species with extremely small populations endemic to Yunnan Province, China.</title>
        <authorList>
            <person name="Yang J."/>
            <person name="Wariss H.M."/>
            <person name="Tao L."/>
            <person name="Zhang R."/>
            <person name="Yun Q."/>
            <person name="Hollingsworth P."/>
            <person name="Dao Z."/>
            <person name="Luo G."/>
            <person name="Guo H."/>
            <person name="Ma Y."/>
            <person name="Sun W."/>
        </authorList>
    </citation>
    <scope>NUCLEOTIDE SEQUENCE [LARGE SCALE GENOMIC DNA]</scope>
    <source>
        <strain evidence="6">cv. Malutang</strain>
    </source>
</reference>
<gene>
    <name evidence="5" type="ORF">EZV62_026470</name>
</gene>
<evidence type="ECO:0000256" key="2">
    <source>
        <dbReference type="ARBA" id="ARBA00022737"/>
    </source>
</evidence>
<keyword evidence="6" id="KW-1185">Reference proteome</keyword>
<evidence type="ECO:0000259" key="3">
    <source>
        <dbReference type="PROSITE" id="PS51473"/>
    </source>
</evidence>
<dbReference type="PANTHER" id="PTHR11177">
    <property type="entry name" value="CHITINASE"/>
    <property type="match status" value="1"/>
</dbReference>
<dbReference type="EMBL" id="VAHF01000013">
    <property type="protein sequence ID" value="TXG47176.1"/>
    <property type="molecule type" value="Genomic_DNA"/>
</dbReference>
<dbReference type="Gene3D" id="3.10.50.10">
    <property type="match status" value="1"/>
</dbReference>
<comment type="caution">
    <text evidence="5">The sequence shown here is derived from an EMBL/GenBank/DDBJ whole genome shotgun (WGS) entry which is preliminary data.</text>
</comment>
<evidence type="ECO:0000313" key="6">
    <source>
        <dbReference type="Proteomes" id="UP000323000"/>
    </source>
</evidence>